<comment type="similarity">
    <text evidence="1">Belongs to the GerABKA family.</text>
</comment>
<proteinExistence type="inferred from homology"/>
<evidence type="ECO:0000256" key="3">
    <source>
        <dbReference type="SAM" id="Phobius"/>
    </source>
</evidence>
<sequence>MRRKSSAYLQHKGESQFMPDYVNIPVHREIRANAERILRDMGESDDVVIRQVNYEHTEKAAAAVIYIDGIVDTAIVNQYIMDILIGNLRGISLSRYESSAPETDCPALLAKELLIGIGSIREVSEFSSLYSCLLAGEAVIVLDDSELAYCADIRQWKGRDISESTNQTSIRGPRESFNETLRTSTSLVRRRIKDPRLWLETYAIGSMTKTDVTMMYIHEIAKPSVIDMVRERLKSIKIDSVLDSSYIEEMIEDGKYSLFPTVYNTELPDSVASQLLEGKVVILVDGTPNALLVPTQMVTFFQSAEDYYQRSVYSSLLRILRFISFFISLLFPSLYIAITTFHREMLPTSLLISLAAQREGVPFPAFVEAFVMEVTFEILREAGLRMPKAIGQAVSVVGTLVIGQAAVEAGIVSAAMVIVVAITAISTFTVPAYSMSIPIRILRFAFMMAAASFGLLGIFMGIFVLLLHLCALRSFGEAYMSPISPFKATDMQDSLLRLPRWMLFKRPDSSMGSGKKRGHNRA</sequence>
<feature type="transmembrane region" description="Helical" evidence="3">
    <location>
        <begin position="413"/>
        <end position="433"/>
    </location>
</feature>
<dbReference type="PANTHER" id="PTHR22550:SF5">
    <property type="entry name" value="LEUCINE ZIPPER PROTEIN 4"/>
    <property type="match status" value="1"/>
</dbReference>
<evidence type="ECO:0000313" key="5">
    <source>
        <dbReference type="Proteomes" id="UP001469365"/>
    </source>
</evidence>
<evidence type="ECO:0000256" key="1">
    <source>
        <dbReference type="ARBA" id="ARBA00005278"/>
    </source>
</evidence>
<evidence type="ECO:0000313" key="4">
    <source>
        <dbReference type="EMBL" id="MEK8127510.1"/>
    </source>
</evidence>
<dbReference type="Pfam" id="PF03323">
    <property type="entry name" value="GerA"/>
    <property type="match status" value="1"/>
</dbReference>
<dbReference type="Proteomes" id="UP001469365">
    <property type="component" value="Unassembled WGS sequence"/>
</dbReference>
<evidence type="ECO:0000256" key="2">
    <source>
        <dbReference type="ARBA" id="ARBA00023136"/>
    </source>
</evidence>
<dbReference type="EMBL" id="JBBPCC010000002">
    <property type="protein sequence ID" value="MEK8127510.1"/>
    <property type="molecule type" value="Genomic_DNA"/>
</dbReference>
<comment type="caution">
    <text evidence="4">The sequence shown here is derived from an EMBL/GenBank/DDBJ whole genome shotgun (WGS) entry which is preliminary data.</text>
</comment>
<dbReference type="PIRSF" id="PIRSF005690">
    <property type="entry name" value="GerBA"/>
    <property type="match status" value="1"/>
</dbReference>
<keyword evidence="5" id="KW-1185">Reference proteome</keyword>
<dbReference type="InterPro" id="IPR004995">
    <property type="entry name" value="Spore_Ger"/>
</dbReference>
<protein>
    <submittedName>
        <fullName evidence="4">Spore germination protein</fullName>
    </submittedName>
</protein>
<gene>
    <name evidence="4" type="ORF">WMW72_06230</name>
</gene>
<organism evidence="4 5">
    <name type="scientific">Paenibacillus filicis</name>
    <dbReference type="NCBI Taxonomy" id="669464"/>
    <lineage>
        <taxon>Bacteria</taxon>
        <taxon>Bacillati</taxon>
        <taxon>Bacillota</taxon>
        <taxon>Bacilli</taxon>
        <taxon>Bacillales</taxon>
        <taxon>Paenibacillaceae</taxon>
        <taxon>Paenibacillus</taxon>
    </lineage>
</organism>
<dbReference type="PANTHER" id="PTHR22550">
    <property type="entry name" value="SPORE GERMINATION PROTEIN"/>
    <property type="match status" value="1"/>
</dbReference>
<dbReference type="InterPro" id="IPR050768">
    <property type="entry name" value="UPF0353/GerABKA_families"/>
</dbReference>
<feature type="transmembrane region" description="Helical" evidence="3">
    <location>
        <begin position="390"/>
        <end position="407"/>
    </location>
</feature>
<feature type="transmembrane region" description="Helical" evidence="3">
    <location>
        <begin position="319"/>
        <end position="341"/>
    </location>
</feature>
<accession>A0ABU9DF73</accession>
<keyword evidence="3" id="KW-0812">Transmembrane</keyword>
<reference evidence="4 5" key="1">
    <citation type="submission" date="2024-04" db="EMBL/GenBank/DDBJ databases">
        <title>draft genome sequnece of Paenibacillus filicis.</title>
        <authorList>
            <person name="Kim D.-U."/>
        </authorList>
    </citation>
    <scope>NUCLEOTIDE SEQUENCE [LARGE SCALE GENOMIC DNA]</scope>
    <source>
        <strain evidence="4 5">KACC14197</strain>
    </source>
</reference>
<keyword evidence="2 3" id="KW-0472">Membrane</keyword>
<dbReference type="RefSeq" id="WP_341414550.1">
    <property type="nucleotide sequence ID" value="NZ_JBBPCC010000002.1"/>
</dbReference>
<keyword evidence="3" id="KW-1133">Transmembrane helix</keyword>
<feature type="transmembrane region" description="Helical" evidence="3">
    <location>
        <begin position="445"/>
        <end position="469"/>
    </location>
</feature>
<name>A0ABU9DF73_9BACL</name>